<reference evidence="2 3" key="1">
    <citation type="journal article" date="2019" name="Commun. Biol.">
        <title>The bagworm genome reveals a unique fibroin gene that provides high tensile strength.</title>
        <authorList>
            <person name="Kono N."/>
            <person name="Nakamura H."/>
            <person name="Ohtoshi R."/>
            <person name="Tomita M."/>
            <person name="Numata K."/>
            <person name="Arakawa K."/>
        </authorList>
    </citation>
    <scope>NUCLEOTIDE SEQUENCE [LARGE SCALE GENOMIC DNA]</scope>
</reference>
<comment type="caution">
    <text evidence="2">The sequence shown here is derived from an EMBL/GenBank/DDBJ whole genome shotgun (WGS) entry which is preliminary data.</text>
</comment>
<dbReference type="EMBL" id="BGZK01000208">
    <property type="protein sequence ID" value="GBP28558.1"/>
    <property type="molecule type" value="Genomic_DNA"/>
</dbReference>
<feature type="compositionally biased region" description="Pro residues" evidence="1">
    <location>
        <begin position="117"/>
        <end position="129"/>
    </location>
</feature>
<dbReference type="Proteomes" id="UP000299102">
    <property type="component" value="Unassembled WGS sequence"/>
</dbReference>
<sequence length="129" mass="14546">MHYIKLILQSIHFARTRRATTVIRLPAPARPVQNCSFESVGQFIKKTFNLVTVIFFRNKILRAKFNQGQKAGTEINLDISYQKAMHVREPINIGGIQIKLESDLTGNKLRLGAPGQARPPPPPPKYGRV</sequence>
<evidence type="ECO:0000313" key="2">
    <source>
        <dbReference type="EMBL" id="GBP28558.1"/>
    </source>
</evidence>
<keyword evidence="3" id="KW-1185">Reference proteome</keyword>
<evidence type="ECO:0000256" key="1">
    <source>
        <dbReference type="SAM" id="MobiDB-lite"/>
    </source>
</evidence>
<organism evidence="2 3">
    <name type="scientific">Eumeta variegata</name>
    <name type="common">Bagworm moth</name>
    <name type="synonym">Eumeta japonica</name>
    <dbReference type="NCBI Taxonomy" id="151549"/>
    <lineage>
        <taxon>Eukaryota</taxon>
        <taxon>Metazoa</taxon>
        <taxon>Ecdysozoa</taxon>
        <taxon>Arthropoda</taxon>
        <taxon>Hexapoda</taxon>
        <taxon>Insecta</taxon>
        <taxon>Pterygota</taxon>
        <taxon>Neoptera</taxon>
        <taxon>Endopterygota</taxon>
        <taxon>Lepidoptera</taxon>
        <taxon>Glossata</taxon>
        <taxon>Ditrysia</taxon>
        <taxon>Tineoidea</taxon>
        <taxon>Psychidae</taxon>
        <taxon>Oiketicinae</taxon>
        <taxon>Eumeta</taxon>
    </lineage>
</organism>
<protein>
    <submittedName>
        <fullName evidence="2">Uncharacterized protein</fullName>
    </submittedName>
</protein>
<name>A0A4C1UQ40_EUMVA</name>
<evidence type="ECO:0000313" key="3">
    <source>
        <dbReference type="Proteomes" id="UP000299102"/>
    </source>
</evidence>
<dbReference type="AlphaFoldDB" id="A0A4C1UQ40"/>
<feature type="region of interest" description="Disordered" evidence="1">
    <location>
        <begin position="109"/>
        <end position="129"/>
    </location>
</feature>
<proteinExistence type="predicted"/>
<gene>
    <name evidence="2" type="ORF">EVAR_23023_1</name>
</gene>
<accession>A0A4C1UQ40</accession>